<evidence type="ECO:0000256" key="6">
    <source>
        <dbReference type="ARBA" id="ARBA00022519"/>
    </source>
</evidence>
<dbReference type="EMBL" id="AMRI01000002">
    <property type="protein sequence ID" value="EKE77561.1"/>
    <property type="molecule type" value="Genomic_DNA"/>
</dbReference>
<keyword evidence="8 10" id="KW-1133">Transmembrane helix</keyword>
<organism evidence="11 12">
    <name type="scientific">Gallaecimonas xiamenensis 3-C-1</name>
    <dbReference type="NCBI Taxonomy" id="745411"/>
    <lineage>
        <taxon>Bacteria</taxon>
        <taxon>Pseudomonadati</taxon>
        <taxon>Pseudomonadota</taxon>
        <taxon>Gammaproteobacteria</taxon>
        <taxon>Enterobacterales</taxon>
        <taxon>Gallaecimonadaceae</taxon>
        <taxon>Gallaecimonas</taxon>
    </lineage>
</organism>
<dbReference type="NCBIfam" id="TIGR01711">
    <property type="entry name" value="gspJ"/>
    <property type="match status" value="1"/>
</dbReference>
<evidence type="ECO:0000313" key="12">
    <source>
        <dbReference type="Proteomes" id="UP000006755"/>
    </source>
</evidence>
<dbReference type="PATRIC" id="fig|745411.4.peg.406"/>
<comment type="subcellular location">
    <subcellularLocation>
        <location evidence="1">Cell inner membrane</location>
        <topology evidence="1">Single-pass membrane protein</topology>
    </subcellularLocation>
</comment>
<keyword evidence="9 10" id="KW-0472">Membrane</keyword>
<accession>K2J3H9</accession>
<dbReference type="Proteomes" id="UP000006755">
    <property type="component" value="Unassembled WGS sequence"/>
</dbReference>
<dbReference type="AlphaFoldDB" id="K2J3H9"/>
<evidence type="ECO:0000256" key="7">
    <source>
        <dbReference type="ARBA" id="ARBA00022692"/>
    </source>
</evidence>
<dbReference type="STRING" id="745411.B3C1_02080"/>
<evidence type="ECO:0000256" key="4">
    <source>
        <dbReference type="ARBA" id="ARBA00022475"/>
    </source>
</evidence>
<dbReference type="InterPro" id="IPR010055">
    <property type="entry name" value="T2SS_protein-GspJ"/>
</dbReference>
<dbReference type="GO" id="GO:0005886">
    <property type="term" value="C:plasma membrane"/>
    <property type="evidence" value="ECO:0007669"/>
    <property type="project" value="UniProtKB-SubCell"/>
</dbReference>
<evidence type="ECO:0000256" key="3">
    <source>
        <dbReference type="ARBA" id="ARBA00021539"/>
    </source>
</evidence>
<dbReference type="SUPFAM" id="SSF54523">
    <property type="entry name" value="Pili subunits"/>
    <property type="match status" value="2"/>
</dbReference>
<evidence type="ECO:0000256" key="2">
    <source>
        <dbReference type="ARBA" id="ARBA00011084"/>
    </source>
</evidence>
<keyword evidence="7 10" id="KW-0812">Transmembrane</keyword>
<sequence>MRPAPRVIPRDLVRGFTLIEVLVAMAIFALLAVGAYQVLNQVLQADKSSQEKSGRLAELQQAMLTVERDMLQLTSRQVRFPGGDKQASVFKGGPFLLDSEDDGILFTRRGWQNPAAMLPRSEVQLAAYRLKEGKLVKDYYFYPDPDVGVEPQEQPLLAGVDAFKVRYYDGKDWQESWDAAALPRAIELKLKLKDFGELSRRFAVPTPDKDDSSGEDK</sequence>
<keyword evidence="4" id="KW-1003">Cell membrane</keyword>
<dbReference type="InterPro" id="IPR012902">
    <property type="entry name" value="N_methyl_site"/>
</dbReference>
<proteinExistence type="inferred from homology"/>
<comment type="similarity">
    <text evidence="2">Belongs to the GSP J family.</text>
</comment>
<name>K2J3H9_9GAMM</name>
<dbReference type="Pfam" id="PF11612">
    <property type="entry name" value="T2SSJ"/>
    <property type="match status" value="1"/>
</dbReference>
<keyword evidence="6" id="KW-0997">Cell inner membrane</keyword>
<evidence type="ECO:0000256" key="8">
    <source>
        <dbReference type="ARBA" id="ARBA00022989"/>
    </source>
</evidence>
<reference evidence="11 12" key="1">
    <citation type="journal article" date="2012" name="J. Bacteriol.">
        <title>Genome Sequence of Gallaecimonas xiamenensis Type Strain 3-C-1.</title>
        <authorList>
            <person name="Lai Q."/>
            <person name="Wang L."/>
            <person name="Wang W."/>
            <person name="Shao Z."/>
        </authorList>
    </citation>
    <scope>NUCLEOTIDE SEQUENCE [LARGE SCALE GENOMIC DNA]</scope>
    <source>
        <strain evidence="11 12">3-C-1</strain>
    </source>
</reference>
<keyword evidence="12" id="KW-1185">Reference proteome</keyword>
<dbReference type="PANTHER" id="PTHR39583">
    <property type="entry name" value="TYPE II SECRETION SYSTEM PROTEIN J-RELATED"/>
    <property type="match status" value="1"/>
</dbReference>
<dbReference type="Gene3D" id="3.10.610.10">
    <property type="entry name" value="GSPII I/J protein-like"/>
    <property type="match status" value="1"/>
</dbReference>
<feature type="transmembrane region" description="Helical" evidence="10">
    <location>
        <begin position="12"/>
        <end position="39"/>
    </location>
</feature>
<dbReference type="GO" id="GO:0015628">
    <property type="term" value="P:protein secretion by the type II secretion system"/>
    <property type="evidence" value="ECO:0007669"/>
    <property type="project" value="InterPro"/>
</dbReference>
<dbReference type="RefSeq" id="WP_008482575.1">
    <property type="nucleotide sequence ID" value="NZ_AMRI01000002.1"/>
</dbReference>
<dbReference type="PROSITE" id="PS00409">
    <property type="entry name" value="PROKAR_NTER_METHYL"/>
    <property type="match status" value="1"/>
</dbReference>
<dbReference type="InterPro" id="IPR051621">
    <property type="entry name" value="T2SS_protein_J"/>
</dbReference>
<dbReference type="OrthoDB" id="9794345at2"/>
<evidence type="ECO:0000256" key="1">
    <source>
        <dbReference type="ARBA" id="ARBA00004377"/>
    </source>
</evidence>
<dbReference type="GO" id="GO:0015627">
    <property type="term" value="C:type II protein secretion system complex"/>
    <property type="evidence" value="ECO:0007669"/>
    <property type="project" value="InterPro"/>
</dbReference>
<evidence type="ECO:0000313" key="11">
    <source>
        <dbReference type="EMBL" id="EKE77561.1"/>
    </source>
</evidence>
<evidence type="ECO:0000256" key="9">
    <source>
        <dbReference type="ARBA" id="ARBA00023136"/>
    </source>
</evidence>
<gene>
    <name evidence="11" type="ORF">B3C1_02080</name>
</gene>
<dbReference type="eggNOG" id="COG4795">
    <property type="taxonomic scope" value="Bacteria"/>
</dbReference>
<dbReference type="Pfam" id="PF07963">
    <property type="entry name" value="N_methyl"/>
    <property type="match status" value="1"/>
</dbReference>
<evidence type="ECO:0000256" key="10">
    <source>
        <dbReference type="SAM" id="Phobius"/>
    </source>
</evidence>
<dbReference type="Gene3D" id="2.10.70.20">
    <property type="entry name" value="gspk-gspi-gspj complex like domains"/>
    <property type="match status" value="1"/>
</dbReference>
<dbReference type="NCBIfam" id="TIGR02532">
    <property type="entry name" value="IV_pilin_GFxxxE"/>
    <property type="match status" value="1"/>
</dbReference>
<dbReference type="InterPro" id="IPR045584">
    <property type="entry name" value="Pilin-like"/>
</dbReference>
<comment type="caution">
    <text evidence="11">The sequence shown here is derived from an EMBL/GenBank/DDBJ whole genome shotgun (WGS) entry which is preliminary data.</text>
</comment>
<dbReference type="PANTHER" id="PTHR39583:SF2">
    <property type="entry name" value="TYPE II SECRETION SYSTEM PROTEIN J"/>
    <property type="match status" value="1"/>
</dbReference>
<evidence type="ECO:0000256" key="5">
    <source>
        <dbReference type="ARBA" id="ARBA00022481"/>
    </source>
</evidence>
<keyword evidence="5" id="KW-0488">Methylation</keyword>
<protein>
    <recommendedName>
        <fullName evidence="3">Type II secretion system protein J</fullName>
    </recommendedName>
</protein>